<evidence type="ECO:0000256" key="1">
    <source>
        <dbReference type="ARBA" id="ARBA00008799"/>
    </source>
</evidence>
<dbReference type="Pfam" id="PF00982">
    <property type="entry name" value="Glyco_transf_20"/>
    <property type="match status" value="1"/>
</dbReference>
<dbReference type="EMBL" id="PCRK01000132">
    <property type="protein sequence ID" value="PIP18989.1"/>
    <property type="molecule type" value="Genomic_DNA"/>
</dbReference>
<dbReference type="GO" id="GO:0003825">
    <property type="term" value="F:alpha,alpha-trehalose-phosphate synthase (UDP-forming) activity"/>
    <property type="evidence" value="ECO:0007669"/>
    <property type="project" value="TreeGrafter"/>
</dbReference>
<dbReference type="PANTHER" id="PTHR10788">
    <property type="entry name" value="TREHALOSE-6-PHOSPHATE SYNTHASE"/>
    <property type="match status" value="1"/>
</dbReference>
<dbReference type="Gene3D" id="3.40.50.2000">
    <property type="entry name" value="Glycogen Phosphorylase B"/>
    <property type="match status" value="2"/>
</dbReference>
<dbReference type="CDD" id="cd03788">
    <property type="entry name" value="GT20_TPS"/>
    <property type="match status" value="1"/>
</dbReference>
<dbReference type="AlphaFoldDB" id="A0A2G9YI97"/>
<dbReference type="GO" id="GO:0005992">
    <property type="term" value="P:trehalose biosynthetic process"/>
    <property type="evidence" value="ECO:0007669"/>
    <property type="project" value="InterPro"/>
</dbReference>
<dbReference type="Gene3D" id="6.10.340.10">
    <property type="match status" value="1"/>
</dbReference>
<keyword evidence="2" id="KW-1133">Transmembrane helix</keyword>
<comment type="caution">
    <text evidence="3">The sequence shown here is derived from an EMBL/GenBank/DDBJ whole genome shotgun (WGS) entry which is preliminary data.</text>
</comment>
<evidence type="ECO:0000313" key="4">
    <source>
        <dbReference type="Proteomes" id="UP000231292"/>
    </source>
</evidence>
<evidence type="ECO:0000313" key="3">
    <source>
        <dbReference type="EMBL" id="PIP18989.1"/>
    </source>
</evidence>
<reference evidence="3 4" key="1">
    <citation type="submission" date="2017-09" db="EMBL/GenBank/DDBJ databases">
        <title>Depth-based differentiation of microbial function through sediment-hosted aquifers and enrichment of novel symbionts in the deep terrestrial subsurface.</title>
        <authorList>
            <person name="Probst A.J."/>
            <person name="Ladd B."/>
            <person name="Jarett J.K."/>
            <person name="Geller-Mcgrath D.E."/>
            <person name="Sieber C.M."/>
            <person name="Emerson J.B."/>
            <person name="Anantharaman K."/>
            <person name="Thomas B.C."/>
            <person name="Malmstrom R."/>
            <person name="Stieglmeier M."/>
            <person name="Klingl A."/>
            <person name="Woyke T."/>
            <person name="Ryan C.M."/>
            <person name="Banfield J.F."/>
        </authorList>
    </citation>
    <scope>NUCLEOTIDE SEQUENCE [LARGE SCALE GENOMIC DNA]</scope>
    <source>
        <strain evidence="3">CG23_combo_of_CG06-09_8_20_14_all_41_10</strain>
    </source>
</reference>
<feature type="transmembrane region" description="Helical" evidence="2">
    <location>
        <begin position="22"/>
        <end position="41"/>
    </location>
</feature>
<gene>
    <name evidence="3" type="ORF">COX41_05315</name>
</gene>
<comment type="similarity">
    <text evidence="1">Belongs to the glycosyltransferase 20 family.</text>
</comment>
<evidence type="ECO:0000256" key="2">
    <source>
        <dbReference type="SAM" id="Phobius"/>
    </source>
</evidence>
<sequence length="600" mass="69425">MVEVIHDTSYVFARLTELWRRISSTLIILVVVIFVLSILLHRQIFALPIQRLTDWFKFFQKGETDEAHPIREKGDLGKLASEVEQVALSLRVARRTISDEAQARLEKEEIWTEVKLRDLIRAKLGEKALFVVSNREPYMHIIDEETGSEKCIRPASGVVTAIHPILAACGGTWIAHGSGNADRKFVNSKDKLGVPPEDNRYILKRVWLNKEEEQGYYYGFSNEGLWPLCHNTHTRPVFKESDWLMYKKVNQKFADSVLSELPASNPFIFVQDYHFTLLSKMIKDKRPDAKIALFWHIPWPTPEAFMICPYQNEILEGMLGSDLIGFHVQNHCNNFLDTANRLLESRIDTEKFSVVRSGKETFIRAFPISINARIGDGSFKVDPIREVEKLKKEFELNDKIVAVGVDRIDYTKGIVERILALDRFLEKYPEYKKKFVFIQLAAPSRTHIKRYHDLIGEIDELVEKINWKHIDGNWKPIIYLKKYFSQDDIQPYYKLGDICIVSSLHDGMNLVAKEYVAERDDLSGALILSQFTGASRELTDAILVNPYSIEKFADSIKLAIQMPKEEKQRRMENMRKVIAENNIYRWAANIITEMVALKKI</sequence>
<keyword evidence="2" id="KW-0472">Membrane</keyword>
<organism evidence="3 4">
    <name type="scientific">Candidatus Sherwoodlollariibacterium unditelluris</name>
    <dbReference type="NCBI Taxonomy" id="1974757"/>
    <lineage>
        <taxon>Bacteria</taxon>
        <taxon>Pseudomonadati</taxon>
        <taxon>Candidatus Omnitrophota</taxon>
        <taxon>Candidatus Sherwoodlollariibacterium</taxon>
    </lineage>
</organism>
<protein>
    <submittedName>
        <fullName evidence="3">Trehalose-6-phosphate synthase</fullName>
    </submittedName>
</protein>
<name>A0A2G9YI97_9BACT</name>
<keyword evidence="2" id="KW-0812">Transmembrane</keyword>
<accession>A0A2G9YI97</accession>
<dbReference type="PANTHER" id="PTHR10788:SF106">
    <property type="entry name" value="BCDNA.GH08860"/>
    <property type="match status" value="1"/>
</dbReference>
<dbReference type="InterPro" id="IPR001830">
    <property type="entry name" value="Glyco_trans_20"/>
</dbReference>
<dbReference type="SUPFAM" id="SSF53756">
    <property type="entry name" value="UDP-Glycosyltransferase/glycogen phosphorylase"/>
    <property type="match status" value="1"/>
</dbReference>
<dbReference type="Proteomes" id="UP000231292">
    <property type="component" value="Unassembled WGS sequence"/>
</dbReference>
<proteinExistence type="inferred from homology"/>